<proteinExistence type="predicted"/>
<dbReference type="OrthoDB" id="3268560at2759"/>
<name>A0A4S8KQ55_DENBC</name>
<feature type="region of interest" description="Disordered" evidence="1">
    <location>
        <begin position="126"/>
        <end position="162"/>
    </location>
</feature>
<gene>
    <name evidence="2" type="ORF">K435DRAFT_701540</name>
</gene>
<feature type="compositionally biased region" description="Polar residues" evidence="1">
    <location>
        <begin position="58"/>
        <end position="72"/>
    </location>
</feature>
<evidence type="ECO:0000313" key="3">
    <source>
        <dbReference type="Proteomes" id="UP000297245"/>
    </source>
</evidence>
<accession>A0A4S8KQ55</accession>
<feature type="compositionally biased region" description="Low complexity" evidence="1">
    <location>
        <begin position="126"/>
        <end position="135"/>
    </location>
</feature>
<dbReference type="EMBL" id="ML180332">
    <property type="protein sequence ID" value="THU77809.1"/>
    <property type="molecule type" value="Genomic_DNA"/>
</dbReference>
<feature type="region of interest" description="Disordered" evidence="1">
    <location>
        <begin position="33"/>
        <end position="77"/>
    </location>
</feature>
<dbReference type="AlphaFoldDB" id="A0A4S8KQ55"/>
<feature type="compositionally biased region" description="Polar residues" evidence="1">
    <location>
        <begin position="35"/>
        <end position="47"/>
    </location>
</feature>
<dbReference type="Proteomes" id="UP000297245">
    <property type="component" value="Unassembled WGS sequence"/>
</dbReference>
<evidence type="ECO:0000313" key="2">
    <source>
        <dbReference type="EMBL" id="THU77809.1"/>
    </source>
</evidence>
<protein>
    <recommendedName>
        <fullName evidence="4">Mitochondrial mRNA-processing protein COX24 C-terminal domain-containing protein</fullName>
    </recommendedName>
</protein>
<organism evidence="2 3">
    <name type="scientific">Dendrothele bispora (strain CBS 962.96)</name>
    <dbReference type="NCBI Taxonomy" id="1314807"/>
    <lineage>
        <taxon>Eukaryota</taxon>
        <taxon>Fungi</taxon>
        <taxon>Dikarya</taxon>
        <taxon>Basidiomycota</taxon>
        <taxon>Agaricomycotina</taxon>
        <taxon>Agaricomycetes</taxon>
        <taxon>Agaricomycetidae</taxon>
        <taxon>Agaricales</taxon>
        <taxon>Agaricales incertae sedis</taxon>
        <taxon>Dendrothele</taxon>
    </lineage>
</organism>
<keyword evidence="3" id="KW-1185">Reference proteome</keyword>
<evidence type="ECO:0000256" key="1">
    <source>
        <dbReference type="SAM" id="MobiDB-lite"/>
    </source>
</evidence>
<evidence type="ECO:0008006" key="4">
    <source>
        <dbReference type="Google" id="ProtNLM"/>
    </source>
</evidence>
<sequence length="233" mass="25822">MTSLTRLLRHTPAYSRPYSSFFSSKAGGGRYFNSAKPNKSVPSSAVKQNDGDRPSPTEPSTNAAMSGETQNGKQKDVVDTPLSRQATFVHPPLHPMIGVKDFNLHQFFSLHRPLLLLSEPSSILASAPPSSVSSLNDPSRLVERKPKVPNLFDNPPESSLEGDAEAARQLTYTLTMNRAGAAAEWEATLKRLGLDVTEDADRVGLQERLDKEIRDVLMDSTKRKRRKKMKKHK</sequence>
<reference evidence="2 3" key="1">
    <citation type="journal article" date="2019" name="Nat. Ecol. Evol.">
        <title>Megaphylogeny resolves global patterns of mushroom evolution.</title>
        <authorList>
            <person name="Varga T."/>
            <person name="Krizsan K."/>
            <person name="Foldi C."/>
            <person name="Dima B."/>
            <person name="Sanchez-Garcia M."/>
            <person name="Sanchez-Ramirez S."/>
            <person name="Szollosi G.J."/>
            <person name="Szarkandi J.G."/>
            <person name="Papp V."/>
            <person name="Albert L."/>
            <person name="Andreopoulos W."/>
            <person name="Angelini C."/>
            <person name="Antonin V."/>
            <person name="Barry K.W."/>
            <person name="Bougher N.L."/>
            <person name="Buchanan P."/>
            <person name="Buyck B."/>
            <person name="Bense V."/>
            <person name="Catcheside P."/>
            <person name="Chovatia M."/>
            <person name="Cooper J."/>
            <person name="Damon W."/>
            <person name="Desjardin D."/>
            <person name="Finy P."/>
            <person name="Geml J."/>
            <person name="Haridas S."/>
            <person name="Hughes K."/>
            <person name="Justo A."/>
            <person name="Karasinski D."/>
            <person name="Kautmanova I."/>
            <person name="Kiss B."/>
            <person name="Kocsube S."/>
            <person name="Kotiranta H."/>
            <person name="LaButti K.M."/>
            <person name="Lechner B.E."/>
            <person name="Liimatainen K."/>
            <person name="Lipzen A."/>
            <person name="Lukacs Z."/>
            <person name="Mihaltcheva S."/>
            <person name="Morgado L.N."/>
            <person name="Niskanen T."/>
            <person name="Noordeloos M.E."/>
            <person name="Ohm R.A."/>
            <person name="Ortiz-Santana B."/>
            <person name="Ovrebo C."/>
            <person name="Racz N."/>
            <person name="Riley R."/>
            <person name="Savchenko A."/>
            <person name="Shiryaev A."/>
            <person name="Soop K."/>
            <person name="Spirin V."/>
            <person name="Szebenyi C."/>
            <person name="Tomsovsky M."/>
            <person name="Tulloss R.E."/>
            <person name="Uehling J."/>
            <person name="Grigoriev I.V."/>
            <person name="Vagvolgyi C."/>
            <person name="Papp T."/>
            <person name="Martin F.M."/>
            <person name="Miettinen O."/>
            <person name="Hibbett D.S."/>
            <person name="Nagy L.G."/>
        </authorList>
    </citation>
    <scope>NUCLEOTIDE SEQUENCE [LARGE SCALE GENOMIC DNA]</scope>
    <source>
        <strain evidence="2 3">CBS 962.96</strain>
    </source>
</reference>